<evidence type="ECO:0000256" key="1">
    <source>
        <dbReference type="SAM" id="Phobius"/>
    </source>
</evidence>
<evidence type="ECO:0000259" key="2">
    <source>
        <dbReference type="Pfam" id="PF13791"/>
    </source>
</evidence>
<dbReference type="InterPro" id="IPR029101">
    <property type="entry name" value="Sigma_reg_N"/>
</dbReference>
<dbReference type="Pfam" id="PF13791">
    <property type="entry name" value="Sigma_reg_C"/>
    <property type="match status" value="1"/>
</dbReference>
<evidence type="ECO:0000313" key="5">
    <source>
        <dbReference type="Proteomes" id="UP000659344"/>
    </source>
</evidence>
<reference evidence="5" key="1">
    <citation type="journal article" date="2019" name="Int. J. Syst. Evol. Microbiol.">
        <title>The Global Catalogue of Microorganisms (GCM) 10K type strain sequencing project: providing services to taxonomists for standard genome sequencing and annotation.</title>
        <authorList>
            <consortium name="The Broad Institute Genomics Platform"/>
            <consortium name="The Broad Institute Genome Sequencing Center for Infectious Disease"/>
            <person name="Wu L."/>
            <person name="Ma J."/>
        </authorList>
    </citation>
    <scope>NUCLEOTIDE SEQUENCE [LARGE SCALE GENOMIC DNA]</scope>
    <source>
        <strain evidence="5">CGMCC 1.12769</strain>
    </source>
</reference>
<keyword evidence="1" id="KW-0812">Transmembrane</keyword>
<organism evidence="4 5">
    <name type="scientific">Paenibacillus segetis</name>
    <dbReference type="NCBI Taxonomy" id="1325360"/>
    <lineage>
        <taxon>Bacteria</taxon>
        <taxon>Bacillati</taxon>
        <taxon>Bacillota</taxon>
        <taxon>Bacilli</taxon>
        <taxon>Bacillales</taxon>
        <taxon>Paenibacillaceae</taxon>
        <taxon>Paenibacillus</taxon>
    </lineage>
</organism>
<keyword evidence="1" id="KW-1133">Transmembrane helix</keyword>
<feature type="transmembrane region" description="Helical" evidence="1">
    <location>
        <begin position="29"/>
        <end position="50"/>
    </location>
</feature>
<dbReference type="Pfam" id="PF13800">
    <property type="entry name" value="Sigma_reg_N"/>
    <property type="match status" value="1"/>
</dbReference>
<dbReference type="Proteomes" id="UP000659344">
    <property type="component" value="Unassembled WGS sequence"/>
</dbReference>
<accession>A0ABQ1Y5B7</accession>
<keyword evidence="5" id="KW-1185">Reference proteome</keyword>
<feature type="domain" description="Sigma factor regulator N-terminal" evidence="3">
    <location>
        <begin position="15"/>
        <end position="102"/>
    </location>
</feature>
<feature type="domain" description="Sigma factor regulator C-terminal" evidence="2">
    <location>
        <begin position="178"/>
        <end position="328"/>
    </location>
</feature>
<gene>
    <name evidence="4" type="ORF">GCM10008013_03920</name>
</gene>
<comment type="caution">
    <text evidence="4">The sequence shown here is derived from an EMBL/GenBank/DDBJ whole genome shotgun (WGS) entry which is preliminary data.</text>
</comment>
<dbReference type="InterPro" id="IPR025672">
    <property type="entry name" value="Sigma_reg_C_dom"/>
</dbReference>
<name>A0ABQ1Y5B7_9BACL</name>
<evidence type="ECO:0000259" key="3">
    <source>
        <dbReference type="Pfam" id="PF13800"/>
    </source>
</evidence>
<keyword evidence="1" id="KW-0472">Membrane</keyword>
<dbReference type="RefSeq" id="WP_188535282.1">
    <property type="nucleotide sequence ID" value="NZ_BMFT01000001.1"/>
</dbReference>
<sequence>MSGPWEDQDDNNLSKVIKKAKRRTTIRNILISLVVSVIVLFIGVIVNAQLTSHSASKAMSEEYALMEISGPNQYVSGYTDEHGLLSGKLEFSMYKVIEGVPIPWQTKEIGYSVLPFLSFSSIGGDTHGLNIPISDPEMVQGKFEYYRNYNGYNGQRKMAFYIPGVNYNDKVLNDLSILKKMDQDKLVEMAISFDKDYSLADVKAMIPAELTQVWYWVDTYDNRKYYEPYKDGNGNMSFATPEGDNYLFGFGINFDGPDVNEQNFIDALQRGLNGKHQYEFNRINNYLKGEKARPEKTDVRILGVVLTGNAKELQALSGQPYVRGAVLGAVADKY</sequence>
<evidence type="ECO:0000313" key="4">
    <source>
        <dbReference type="EMBL" id="GGH11856.1"/>
    </source>
</evidence>
<evidence type="ECO:0008006" key="6">
    <source>
        <dbReference type="Google" id="ProtNLM"/>
    </source>
</evidence>
<protein>
    <recommendedName>
        <fullName evidence="6">Sigma factor regulator C-terminal domain-containing protein</fullName>
    </recommendedName>
</protein>
<proteinExistence type="predicted"/>
<dbReference type="EMBL" id="BMFT01000001">
    <property type="protein sequence ID" value="GGH11856.1"/>
    <property type="molecule type" value="Genomic_DNA"/>
</dbReference>